<accession>A0A6A6PXS1</accession>
<dbReference type="Pfam" id="PF26534">
    <property type="entry name" value="NTF2_7"/>
    <property type="match status" value="1"/>
</dbReference>
<evidence type="ECO:0000256" key="1">
    <source>
        <dbReference type="SAM" id="SignalP"/>
    </source>
</evidence>
<feature type="chain" id="PRO_5025682450" description="NTF2-like domain-containing protein" evidence="1">
    <location>
        <begin position="16"/>
        <end position="212"/>
    </location>
</feature>
<reference evidence="3" key="1">
    <citation type="journal article" date="2020" name="Stud. Mycol.">
        <title>101 Dothideomycetes genomes: a test case for predicting lifestyles and emergence of pathogens.</title>
        <authorList>
            <person name="Haridas S."/>
            <person name="Albert R."/>
            <person name="Binder M."/>
            <person name="Bloem J."/>
            <person name="Labutti K."/>
            <person name="Salamov A."/>
            <person name="Andreopoulos B."/>
            <person name="Baker S."/>
            <person name="Barry K."/>
            <person name="Bills G."/>
            <person name="Bluhm B."/>
            <person name="Cannon C."/>
            <person name="Castanera R."/>
            <person name="Culley D."/>
            <person name="Daum C."/>
            <person name="Ezra D."/>
            <person name="Gonzalez J."/>
            <person name="Henrissat B."/>
            <person name="Kuo A."/>
            <person name="Liang C."/>
            <person name="Lipzen A."/>
            <person name="Lutzoni F."/>
            <person name="Magnuson J."/>
            <person name="Mondo S."/>
            <person name="Nolan M."/>
            <person name="Ohm R."/>
            <person name="Pangilinan J."/>
            <person name="Park H.-J."/>
            <person name="Ramirez L."/>
            <person name="Alfaro M."/>
            <person name="Sun H."/>
            <person name="Tritt A."/>
            <person name="Yoshinaga Y."/>
            <person name="Zwiers L.-H."/>
            <person name="Turgeon B."/>
            <person name="Goodwin S."/>
            <person name="Spatafora J."/>
            <person name="Crous P."/>
            <person name="Grigoriev I."/>
        </authorList>
    </citation>
    <scope>NUCLEOTIDE SEQUENCE</scope>
    <source>
        <strain evidence="3">CBS 113389</strain>
    </source>
</reference>
<gene>
    <name evidence="3" type="ORF">BDY17DRAFT_323379</name>
</gene>
<evidence type="ECO:0000313" key="4">
    <source>
        <dbReference type="Proteomes" id="UP000799767"/>
    </source>
</evidence>
<dbReference type="Proteomes" id="UP000799767">
    <property type="component" value="Unassembled WGS sequence"/>
</dbReference>
<dbReference type="AlphaFoldDB" id="A0A6A6PXS1"/>
<evidence type="ECO:0000313" key="3">
    <source>
        <dbReference type="EMBL" id="KAF2484534.1"/>
    </source>
</evidence>
<dbReference type="OrthoDB" id="5596743at2759"/>
<evidence type="ECO:0000259" key="2">
    <source>
        <dbReference type="Pfam" id="PF26534"/>
    </source>
</evidence>
<protein>
    <recommendedName>
        <fullName evidence="2">NTF2-like domain-containing protein</fullName>
    </recommendedName>
</protein>
<keyword evidence="1" id="KW-0732">Signal</keyword>
<feature type="domain" description="NTF2-like" evidence="2">
    <location>
        <begin position="30"/>
        <end position="180"/>
    </location>
</feature>
<sequence length="212" mass="22552">MYSLFFLSLLTAALAAPSLAPRPTSDSSSCMCADDAQQVASNFQALIGQPFSATLAEAALAPTFTDYSDSVIELINAGCPGPLTLGNPTFTSRETFIQGQGKQAPIPFQILNLYNTCSAVILRWRSSAPGFVQPEQQVTGIIILETVANPDAAAAASQPWLIETVYSEFNSGAWLIDVGNFTASCNAPTRRDGAFAGRMHASIRNVGRRTLL</sequence>
<dbReference type="RefSeq" id="XP_033591103.1">
    <property type="nucleotide sequence ID" value="XM_033737003.1"/>
</dbReference>
<dbReference type="EMBL" id="MU001634">
    <property type="protein sequence ID" value="KAF2484534.1"/>
    <property type="molecule type" value="Genomic_DNA"/>
</dbReference>
<organism evidence="3 4">
    <name type="scientific">Neohortaea acidophila</name>
    <dbReference type="NCBI Taxonomy" id="245834"/>
    <lineage>
        <taxon>Eukaryota</taxon>
        <taxon>Fungi</taxon>
        <taxon>Dikarya</taxon>
        <taxon>Ascomycota</taxon>
        <taxon>Pezizomycotina</taxon>
        <taxon>Dothideomycetes</taxon>
        <taxon>Dothideomycetidae</taxon>
        <taxon>Mycosphaerellales</taxon>
        <taxon>Teratosphaeriaceae</taxon>
        <taxon>Neohortaea</taxon>
    </lineage>
</organism>
<feature type="signal peptide" evidence="1">
    <location>
        <begin position="1"/>
        <end position="15"/>
    </location>
</feature>
<proteinExistence type="predicted"/>
<dbReference type="InterPro" id="IPR058645">
    <property type="entry name" value="NTF2-like_dom_7"/>
</dbReference>
<keyword evidence="4" id="KW-1185">Reference proteome</keyword>
<name>A0A6A6PXS1_9PEZI</name>
<dbReference type="GeneID" id="54478005"/>